<dbReference type="EMBL" id="JASJQH010007089">
    <property type="protein sequence ID" value="KAK9718573.1"/>
    <property type="molecule type" value="Genomic_DNA"/>
</dbReference>
<name>A0ABR2W339_9FUNG</name>
<comment type="caution">
    <text evidence="2">The sequence shown here is derived from an EMBL/GenBank/DDBJ whole genome shotgun (WGS) entry which is preliminary data.</text>
</comment>
<dbReference type="Proteomes" id="UP001479436">
    <property type="component" value="Unassembled WGS sequence"/>
</dbReference>
<gene>
    <name evidence="2" type="ORF">K7432_005423</name>
</gene>
<reference evidence="2 3" key="1">
    <citation type="submission" date="2023-04" db="EMBL/GenBank/DDBJ databases">
        <title>Genome of Basidiobolus ranarum AG-B5.</title>
        <authorList>
            <person name="Stajich J.E."/>
            <person name="Carter-House D."/>
            <person name="Gryganskyi A."/>
        </authorList>
    </citation>
    <scope>NUCLEOTIDE SEQUENCE [LARGE SCALE GENOMIC DNA]</scope>
    <source>
        <strain evidence="2 3">AG-B5</strain>
    </source>
</reference>
<keyword evidence="1" id="KW-0732">Signal</keyword>
<accession>A0ABR2W339</accession>
<keyword evidence="3" id="KW-1185">Reference proteome</keyword>
<feature type="signal peptide" evidence="1">
    <location>
        <begin position="1"/>
        <end position="19"/>
    </location>
</feature>
<organism evidence="2 3">
    <name type="scientific">Basidiobolus ranarum</name>
    <dbReference type="NCBI Taxonomy" id="34480"/>
    <lineage>
        <taxon>Eukaryota</taxon>
        <taxon>Fungi</taxon>
        <taxon>Fungi incertae sedis</taxon>
        <taxon>Zoopagomycota</taxon>
        <taxon>Entomophthoromycotina</taxon>
        <taxon>Basidiobolomycetes</taxon>
        <taxon>Basidiobolales</taxon>
        <taxon>Basidiobolaceae</taxon>
        <taxon>Basidiobolus</taxon>
    </lineage>
</organism>
<proteinExistence type="predicted"/>
<feature type="chain" id="PRO_5046342173" evidence="1">
    <location>
        <begin position="20"/>
        <end position="169"/>
    </location>
</feature>
<evidence type="ECO:0000256" key="1">
    <source>
        <dbReference type="SAM" id="SignalP"/>
    </source>
</evidence>
<protein>
    <submittedName>
        <fullName evidence="2">Uncharacterized protein</fullName>
    </submittedName>
</protein>
<evidence type="ECO:0000313" key="2">
    <source>
        <dbReference type="EMBL" id="KAK9718573.1"/>
    </source>
</evidence>
<evidence type="ECO:0000313" key="3">
    <source>
        <dbReference type="Proteomes" id="UP001479436"/>
    </source>
</evidence>
<sequence length="169" mass="19159">MYKIALLGWTLLSALLVASQVPEMPPLVCPSDRKPTDHLGCRALIQKFPGSGMGVCCAYRDRCIRTCNYSKLACEYEYGACMLSVCRSTSIQFPELNQKDCINQWTTIYSGGFKKLNLTTAYDFSCEYMFELRKVSGCPNPDGTPKPVYLDTYQDPELDAFQRFWDIPL</sequence>